<dbReference type="GeneID" id="90076228"/>
<feature type="transmembrane region" description="Helical" evidence="6">
    <location>
        <begin position="136"/>
        <end position="154"/>
    </location>
</feature>
<keyword evidence="3 6" id="KW-0812">Transmembrane</keyword>
<evidence type="ECO:0000256" key="1">
    <source>
        <dbReference type="ARBA" id="ARBA00004141"/>
    </source>
</evidence>
<keyword evidence="4 6" id="KW-1133">Transmembrane helix</keyword>
<reference evidence="8 9" key="1">
    <citation type="journal article" date="2023" name="Elife">
        <title>Identification of key yeast species and microbe-microbe interactions impacting larval growth of Drosophila in the wild.</title>
        <authorList>
            <person name="Mure A."/>
            <person name="Sugiura Y."/>
            <person name="Maeda R."/>
            <person name="Honda K."/>
            <person name="Sakurai N."/>
            <person name="Takahashi Y."/>
            <person name="Watada M."/>
            <person name="Katoh T."/>
            <person name="Gotoh A."/>
            <person name="Gotoh Y."/>
            <person name="Taniguchi I."/>
            <person name="Nakamura K."/>
            <person name="Hayashi T."/>
            <person name="Katayama T."/>
            <person name="Uemura T."/>
            <person name="Hattori Y."/>
        </authorList>
    </citation>
    <scope>NUCLEOTIDE SEQUENCE [LARGE SCALE GENOMIC DNA]</scope>
    <source>
        <strain evidence="8 9">SC-9</strain>
    </source>
</reference>
<keyword evidence="9" id="KW-1185">Reference proteome</keyword>
<dbReference type="AlphaFoldDB" id="A0AAV5QTZ6"/>
<proteinExistence type="predicted"/>
<sequence length="519" mass="60008">MDSVEFKNQRNIELFSIENEPENENCEPSNSSVNSNFFLNDESKALKVKELATELQINERKLRWKVDFFVLAPFCLLYLIANFDRTHFGLLYLNGITSTLEITQLQYFAACAAFFSPYVFFQFFSNLILKSVRPHFWISISVLFYGTFVLASAFVKSYGAYVVCEFFHGVFQSGCDSAVFYILAHYYERRESQKRISYLYSTQHIAILVNNVVCYGINLHMHNRYGLETWRWLLIIQGSITMGTSIILFFVLPDFPEGMRFFTNNETLFIVKKLEVYFGKSGYNISFSREDVTETLKDPMIWLPGITAMFLGCVTYVFTFIETISFSFAGYSLEGAMERATYTWIVGFFYILITGHMSDYFGKRSPFIIASSIFSLYGLLVLRYADYLSLRNAWRYSTNFLIACGSYSAFPHFIGWATFNLCGHLRRSVATSLMISLSDLSGLYGLFVLLNNNAELTKATTVGYIWEIVAIVLVFGYVFLVYHENKKKRSAEYKDNFYSLSERKKILIGDKNPSFDYSY</sequence>
<dbReference type="PROSITE" id="PS50850">
    <property type="entry name" value="MFS"/>
    <property type="match status" value="1"/>
</dbReference>
<gene>
    <name evidence="8" type="ORF">DASC09_055780</name>
</gene>
<feature type="transmembrane region" description="Helical" evidence="6">
    <location>
        <begin position="66"/>
        <end position="83"/>
    </location>
</feature>
<feature type="transmembrane region" description="Helical" evidence="6">
    <location>
        <begin position="429"/>
        <end position="450"/>
    </location>
</feature>
<feature type="transmembrane region" description="Helical" evidence="6">
    <location>
        <begin position="462"/>
        <end position="482"/>
    </location>
</feature>
<dbReference type="GO" id="GO:0005886">
    <property type="term" value="C:plasma membrane"/>
    <property type="evidence" value="ECO:0007669"/>
    <property type="project" value="TreeGrafter"/>
</dbReference>
<comment type="subcellular location">
    <subcellularLocation>
        <location evidence="1">Membrane</location>
        <topology evidence="1">Multi-pass membrane protein</topology>
    </subcellularLocation>
</comment>
<dbReference type="Pfam" id="PF07690">
    <property type="entry name" value="MFS_1"/>
    <property type="match status" value="1"/>
</dbReference>
<evidence type="ECO:0000256" key="6">
    <source>
        <dbReference type="SAM" id="Phobius"/>
    </source>
</evidence>
<dbReference type="SUPFAM" id="SSF103473">
    <property type="entry name" value="MFS general substrate transporter"/>
    <property type="match status" value="1"/>
</dbReference>
<keyword evidence="5 6" id="KW-0472">Membrane</keyword>
<comment type="caution">
    <text evidence="8">The sequence shown here is derived from an EMBL/GenBank/DDBJ whole genome shotgun (WGS) entry which is preliminary data.</text>
</comment>
<dbReference type="InterPro" id="IPR011701">
    <property type="entry name" value="MFS"/>
</dbReference>
<evidence type="ECO:0000313" key="9">
    <source>
        <dbReference type="Proteomes" id="UP001360560"/>
    </source>
</evidence>
<dbReference type="GO" id="GO:0022857">
    <property type="term" value="F:transmembrane transporter activity"/>
    <property type="evidence" value="ECO:0007669"/>
    <property type="project" value="InterPro"/>
</dbReference>
<name>A0AAV5QTZ6_9ASCO</name>
<feature type="transmembrane region" description="Helical" evidence="6">
    <location>
        <begin position="166"/>
        <end position="186"/>
    </location>
</feature>
<feature type="domain" description="Major facilitator superfamily (MFS) profile" evidence="7">
    <location>
        <begin position="70"/>
        <end position="488"/>
    </location>
</feature>
<evidence type="ECO:0000313" key="8">
    <source>
        <dbReference type="EMBL" id="GMM38239.1"/>
    </source>
</evidence>
<protein>
    <recommendedName>
        <fullName evidence="7">Major facilitator superfamily (MFS) profile domain-containing protein</fullName>
    </recommendedName>
</protein>
<organism evidence="8 9">
    <name type="scientific">Saccharomycopsis crataegensis</name>
    <dbReference type="NCBI Taxonomy" id="43959"/>
    <lineage>
        <taxon>Eukaryota</taxon>
        <taxon>Fungi</taxon>
        <taxon>Dikarya</taxon>
        <taxon>Ascomycota</taxon>
        <taxon>Saccharomycotina</taxon>
        <taxon>Saccharomycetes</taxon>
        <taxon>Saccharomycopsidaceae</taxon>
        <taxon>Saccharomycopsis</taxon>
    </lineage>
</organism>
<dbReference type="PANTHER" id="PTHR43791:SF46">
    <property type="entry name" value="MAJOR FACILITATOR SUPERFAMILY (MFS) PROFILE DOMAIN-CONTAINING PROTEIN-RELATED"/>
    <property type="match status" value="1"/>
</dbReference>
<accession>A0AAV5QTZ6</accession>
<evidence type="ECO:0000259" key="7">
    <source>
        <dbReference type="PROSITE" id="PS50850"/>
    </source>
</evidence>
<feature type="transmembrane region" description="Helical" evidence="6">
    <location>
        <begin position="230"/>
        <end position="252"/>
    </location>
</feature>
<dbReference type="EMBL" id="BTFZ01000019">
    <property type="protein sequence ID" value="GMM38239.1"/>
    <property type="molecule type" value="Genomic_DNA"/>
</dbReference>
<dbReference type="PANTHER" id="PTHR43791">
    <property type="entry name" value="PERMEASE-RELATED"/>
    <property type="match status" value="1"/>
</dbReference>
<evidence type="ECO:0000256" key="2">
    <source>
        <dbReference type="ARBA" id="ARBA00022448"/>
    </source>
</evidence>
<keyword evidence="2" id="KW-0813">Transport</keyword>
<dbReference type="Gene3D" id="1.20.1250.20">
    <property type="entry name" value="MFS general substrate transporter like domains"/>
    <property type="match status" value="2"/>
</dbReference>
<feature type="transmembrane region" description="Helical" evidence="6">
    <location>
        <begin position="107"/>
        <end position="129"/>
    </location>
</feature>
<feature type="transmembrane region" description="Helical" evidence="6">
    <location>
        <begin position="301"/>
        <end position="321"/>
    </location>
</feature>
<dbReference type="InterPro" id="IPR020846">
    <property type="entry name" value="MFS_dom"/>
</dbReference>
<evidence type="ECO:0000256" key="3">
    <source>
        <dbReference type="ARBA" id="ARBA00022692"/>
    </source>
</evidence>
<feature type="transmembrane region" description="Helical" evidence="6">
    <location>
        <begin position="367"/>
        <end position="385"/>
    </location>
</feature>
<feature type="transmembrane region" description="Helical" evidence="6">
    <location>
        <begin position="341"/>
        <end position="360"/>
    </location>
</feature>
<evidence type="ECO:0000256" key="4">
    <source>
        <dbReference type="ARBA" id="ARBA00022989"/>
    </source>
</evidence>
<dbReference type="InterPro" id="IPR036259">
    <property type="entry name" value="MFS_trans_sf"/>
</dbReference>
<evidence type="ECO:0000256" key="5">
    <source>
        <dbReference type="ARBA" id="ARBA00023136"/>
    </source>
</evidence>
<feature type="transmembrane region" description="Helical" evidence="6">
    <location>
        <begin position="400"/>
        <end position="422"/>
    </location>
</feature>
<dbReference type="RefSeq" id="XP_064855235.1">
    <property type="nucleotide sequence ID" value="XM_064999163.1"/>
</dbReference>
<dbReference type="Proteomes" id="UP001360560">
    <property type="component" value="Unassembled WGS sequence"/>
</dbReference>